<dbReference type="InterPro" id="IPR008969">
    <property type="entry name" value="CarboxyPept-like_regulatory"/>
</dbReference>
<dbReference type="NCBIfam" id="TIGR04057">
    <property type="entry name" value="SusC_RagA_signa"/>
    <property type="match status" value="1"/>
</dbReference>
<accession>A0A3E0D9M4</accession>
<dbReference type="EMBL" id="QUNF01000038">
    <property type="protein sequence ID" value="REG78248.1"/>
    <property type="molecule type" value="Genomic_DNA"/>
</dbReference>
<dbReference type="GO" id="GO:0009279">
    <property type="term" value="C:cell outer membrane"/>
    <property type="evidence" value="ECO:0007669"/>
    <property type="project" value="UniProtKB-SubCell"/>
</dbReference>
<dbReference type="Gene3D" id="2.40.170.20">
    <property type="entry name" value="TonB-dependent receptor, beta-barrel domain"/>
    <property type="match status" value="1"/>
</dbReference>
<keyword evidence="3 7" id="KW-1134">Transmembrane beta strand</keyword>
<comment type="similarity">
    <text evidence="7">Belongs to the TonB-dependent receptor family.</text>
</comment>
<dbReference type="Proteomes" id="UP000256405">
    <property type="component" value="Unassembled WGS sequence"/>
</dbReference>
<dbReference type="InterPro" id="IPR037066">
    <property type="entry name" value="Plug_dom_sf"/>
</dbReference>
<evidence type="ECO:0000313" key="9">
    <source>
        <dbReference type="EMBL" id="REG78248.1"/>
    </source>
</evidence>
<dbReference type="InterPro" id="IPR012910">
    <property type="entry name" value="Plug_dom"/>
</dbReference>
<dbReference type="Pfam" id="PF13715">
    <property type="entry name" value="CarbopepD_reg_2"/>
    <property type="match status" value="1"/>
</dbReference>
<dbReference type="InterPro" id="IPR023997">
    <property type="entry name" value="TonB-dep_OMP_SusC/RagA_CS"/>
</dbReference>
<evidence type="ECO:0000256" key="6">
    <source>
        <dbReference type="ARBA" id="ARBA00023237"/>
    </source>
</evidence>
<evidence type="ECO:0000256" key="5">
    <source>
        <dbReference type="ARBA" id="ARBA00023136"/>
    </source>
</evidence>
<dbReference type="FunFam" id="2.170.130.10:FF:000008">
    <property type="entry name" value="SusC/RagA family TonB-linked outer membrane protein"/>
    <property type="match status" value="1"/>
</dbReference>
<dbReference type="Gene3D" id="2.60.40.1120">
    <property type="entry name" value="Carboxypeptidase-like, regulatory domain"/>
    <property type="match status" value="1"/>
</dbReference>
<dbReference type="SUPFAM" id="SSF49464">
    <property type="entry name" value="Carboxypeptidase regulatory domain-like"/>
    <property type="match status" value="1"/>
</dbReference>
<feature type="domain" description="TonB-dependent receptor plug" evidence="8">
    <location>
        <begin position="134"/>
        <end position="249"/>
    </location>
</feature>
<evidence type="ECO:0000313" key="10">
    <source>
        <dbReference type="Proteomes" id="UP000256405"/>
    </source>
</evidence>
<dbReference type="InterPro" id="IPR036942">
    <property type="entry name" value="Beta-barrel_TonB_sf"/>
</dbReference>
<organism evidence="9 10">
    <name type="scientific">Algoriphagus antarcticus</name>
    <dbReference type="NCBI Taxonomy" id="238540"/>
    <lineage>
        <taxon>Bacteria</taxon>
        <taxon>Pseudomonadati</taxon>
        <taxon>Bacteroidota</taxon>
        <taxon>Cytophagia</taxon>
        <taxon>Cytophagales</taxon>
        <taxon>Cyclobacteriaceae</taxon>
        <taxon>Algoriphagus</taxon>
    </lineage>
</organism>
<dbReference type="PROSITE" id="PS52016">
    <property type="entry name" value="TONB_DEPENDENT_REC_3"/>
    <property type="match status" value="1"/>
</dbReference>
<keyword evidence="5 7" id="KW-0472">Membrane</keyword>
<proteinExistence type="inferred from homology"/>
<keyword evidence="10" id="KW-1185">Reference proteome</keyword>
<dbReference type="SUPFAM" id="SSF56935">
    <property type="entry name" value="Porins"/>
    <property type="match status" value="1"/>
</dbReference>
<dbReference type="NCBIfam" id="TIGR04056">
    <property type="entry name" value="OMP_RagA_SusC"/>
    <property type="match status" value="1"/>
</dbReference>
<sequence>MPKEYFCQNLIQLTNDPIMKQKLLMLILFFLSISIHLAAAQGMQVSGVVTDENQLSLPGANIVIKGTTVGTVTDIDGKFSVQVPSSNSILVISYLGYLSQEVIVGGKSNFQIQLAVDIDQLEEVVVTGYGTQRKIETTGAISTVKSEELLQTPVVNVAQGLQGRVAGLQVVQNSAAPGGNVSVRVRGTNSIRGSSEPLFIVDGVQFNNGGGVNDLSPLSTINPNDIASVEVLKDASSTAIYGARGANGVIIITTKRGSAGRTVFSLDSYYGIQQPTKQIDVLNGTQFAELENEIYKRAVFPNPSTEGEGTKWQDYIFRDAPIQSHQLSLLGGNEKTQFAISGNFFDQKGIVINSDFRRYSLRINLDHKINDRFKIGTSILGSQNVNNTIPTGSSSLDGAAITSSIVGAALGAPPTLKPYDVNGNVWPFADQVSGGYREATNPLGLAKILNKTNIQQVLSNLYLEAKLVEGLTYTASFNAVLRNDLNDFYSPISIIGLGDRNATSGNGRKFNRDQSTLLHESIFTYTKKFRENHSLRFTGVFSTQSDEVRTNQASGNGFPNDATTNEALQVATNFSSNSFRASERLDSYMVRVNYGYKDKLFFDLTARADGSSKFGKNNKYGFFPAASGSWRISEEAFMKSSSVISDFKLRGSYGITGNSGAISPYQSLATVGPGSSYNIGNVFVTGLAPNGIANPDLRWEKSYQYNIGIDVSFLDDRFSLVADYYNRTTQDLLYLKNLPLSSGYSSIIGNFAELENKGFELAVNAALLVKDLKWDVSANISVNRNKVVGLDGAVAEQFVTPYSVVSVGYPLGVFKTFVHDGIYQTGEQILPGSGGRIGGHKVKDINSDGKISNLDQVITGDPNPDFIFGFTSNFAYKGFDLNFFVSGSVGNDLYNISRYTFENPVGQRNVLKELENRWSPTNPSEEYVSGFQGGRLPISDQFLEDGSFVRLKNITLGYSILDIKGIQKLRFYVSGNNLLTITDYTGFDPEVNTFGGSNVAIGVDNLVYPIAKSFIGGIQITF</sequence>
<comment type="caution">
    <text evidence="9">The sequence shown here is derived from an EMBL/GenBank/DDBJ whole genome shotgun (WGS) entry which is preliminary data.</text>
</comment>
<comment type="subcellular location">
    <subcellularLocation>
        <location evidence="1 7">Cell outer membrane</location>
        <topology evidence="1 7">Multi-pass membrane protein</topology>
    </subcellularLocation>
</comment>
<evidence type="ECO:0000256" key="3">
    <source>
        <dbReference type="ARBA" id="ARBA00022452"/>
    </source>
</evidence>
<reference evidence="9 10" key="1">
    <citation type="submission" date="2018-08" db="EMBL/GenBank/DDBJ databases">
        <title>Genomic Encyclopedia of Archaeal and Bacterial Type Strains, Phase II (KMG-II): from individual species to whole genera.</title>
        <authorList>
            <person name="Goeker M."/>
        </authorList>
    </citation>
    <scope>NUCLEOTIDE SEQUENCE [LARGE SCALE GENOMIC DNA]</scope>
    <source>
        <strain evidence="9 10">DSM 15986</strain>
    </source>
</reference>
<evidence type="ECO:0000256" key="1">
    <source>
        <dbReference type="ARBA" id="ARBA00004571"/>
    </source>
</evidence>
<gene>
    <name evidence="9" type="ORF">C8N25_1387</name>
</gene>
<name>A0A3E0D9M4_9BACT</name>
<protein>
    <submittedName>
        <fullName evidence="9">TonB-linked SusC/RagA family outer membrane protein</fullName>
    </submittedName>
</protein>
<dbReference type="InterPro" id="IPR023996">
    <property type="entry name" value="TonB-dep_OMP_SusC/RagA"/>
</dbReference>
<keyword evidence="4 7" id="KW-0812">Transmembrane</keyword>
<keyword evidence="6 7" id="KW-0998">Cell outer membrane</keyword>
<dbReference type="InterPro" id="IPR039426">
    <property type="entry name" value="TonB-dep_rcpt-like"/>
</dbReference>
<dbReference type="Gene3D" id="2.170.130.10">
    <property type="entry name" value="TonB-dependent receptor, plug domain"/>
    <property type="match status" value="1"/>
</dbReference>
<evidence type="ECO:0000256" key="7">
    <source>
        <dbReference type="PROSITE-ProRule" id="PRU01360"/>
    </source>
</evidence>
<dbReference type="AlphaFoldDB" id="A0A3E0D9M4"/>
<evidence type="ECO:0000256" key="4">
    <source>
        <dbReference type="ARBA" id="ARBA00022692"/>
    </source>
</evidence>
<evidence type="ECO:0000259" key="8">
    <source>
        <dbReference type="Pfam" id="PF07715"/>
    </source>
</evidence>
<dbReference type="FunFam" id="2.60.40.1120:FF:000003">
    <property type="entry name" value="Outer membrane protein Omp121"/>
    <property type="match status" value="1"/>
</dbReference>
<keyword evidence="2 7" id="KW-0813">Transport</keyword>
<evidence type="ECO:0000256" key="2">
    <source>
        <dbReference type="ARBA" id="ARBA00022448"/>
    </source>
</evidence>
<dbReference type="Pfam" id="PF07715">
    <property type="entry name" value="Plug"/>
    <property type="match status" value="1"/>
</dbReference>